<evidence type="ECO:0000256" key="2">
    <source>
        <dbReference type="SAM" id="Phobius"/>
    </source>
</evidence>
<reference evidence="4" key="2">
    <citation type="submission" date="2020-09" db="EMBL/GenBank/DDBJ databases">
        <authorList>
            <person name="Kikuchi T."/>
        </authorList>
    </citation>
    <scope>NUCLEOTIDE SEQUENCE</scope>
    <source>
        <strain evidence="4">Ka4C1</strain>
    </source>
</reference>
<organism evidence="5 7">
    <name type="scientific">Bursaphelenchus xylophilus</name>
    <name type="common">Pinewood nematode worm</name>
    <name type="synonym">Aphelenchoides xylophilus</name>
    <dbReference type="NCBI Taxonomy" id="6326"/>
    <lineage>
        <taxon>Eukaryota</taxon>
        <taxon>Metazoa</taxon>
        <taxon>Ecdysozoa</taxon>
        <taxon>Nematoda</taxon>
        <taxon>Chromadorea</taxon>
        <taxon>Rhabditida</taxon>
        <taxon>Tylenchina</taxon>
        <taxon>Tylenchomorpha</taxon>
        <taxon>Aphelenchoidea</taxon>
        <taxon>Aphelenchoididae</taxon>
        <taxon>Bursaphelenchus</taxon>
    </lineage>
</organism>
<feature type="region of interest" description="Disordered" evidence="1">
    <location>
        <begin position="373"/>
        <end position="398"/>
    </location>
</feature>
<proteinExistence type="predicted"/>
<dbReference type="eggNOG" id="ENOG502S388">
    <property type="taxonomic scope" value="Eukaryota"/>
</dbReference>
<reference evidence="7" key="1">
    <citation type="submission" date="2016-11" db="UniProtKB">
        <authorList>
            <consortium name="WormBaseParasite"/>
        </authorList>
    </citation>
    <scope>IDENTIFICATION</scope>
</reference>
<dbReference type="OrthoDB" id="5855624at2759"/>
<evidence type="ECO:0000313" key="5">
    <source>
        <dbReference type="Proteomes" id="UP000095284"/>
    </source>
</evidence>
<evidence type="ECO:0000256" key="3">
    <source>
        <dbReference type="SAM" id="SignalP"/>
    </source>
</evidence>
<dbReference type="Proteomes" id="UP000659654">
    <property type="component" value="Unassembled WGS sequence"/>
</dbReference>
<sequence>MRLFIVVPILPLLWAQNSFLEPNALPGPGVNFQDQRQTGGTNNVSPYDPLRNFNSINNNANGISVQVELKDYTNNRHALDDDRTCQCSSGECLLVSPQGMGFRCLFTFMVIVTSADETVHYRSTDFLPLNSFGQIDANYSAAFRGKFDFLLTNEPKAINVFVYNLGPVINTMSRKLEKANTLYQVDTFTIPVKTSDSLDGQRQESVVGKLLGTQLTIGYSVSCRNNLYGSGCDLQCNKSTANSGSAICHNVQTGFFSVCRWQGPKQVYDCKNCPWGIKENAYCMDERGGVLESDHVGVVSEDFRTATIILGVITGLLLILLLAFVILYCCAKRSGSSRGYRGSDRDDIRPLNTADSTALTPVITPKNSRGQIIQNKPYTKWPEPKPRPGYPVPSHLSGGVNNSLNSSFSSVAPPIVPSRSADV</sequence>
<gene>
    <name evidence="4" type="ORF">BXYJ_LOCUS9072</name>
</gene>
<evidence type="ECO:0000313" key="7">
    <source>
        <dbReference type="WBParaSite" id="BXY_0007200.1"/>
    </source>
</evidence>
<dbReference type="EMBL" id="CAJFCV020000004">
    <property type="protein sequence ID" value="CAG9115916.1"/>
    <property type="molecule type" value="Genomic_DNA"/>
</dbReference>
<keyword evidence="2" id="KW-0812">Transmembrane</keyword>
<keyword evidence="2" id="KW-0472">Membrane</keyword>
<dbReference type="EMBL" id="CAJFDI010000004">
    <property type="protein sequence ID" value="CAD5226482.1"/>
    <property type="molecule type" value="Genomic_DNA"/>
</dbReference>
<accession>A0A1I7RH95</accession>
<evidence type="ECO:0000256" key="1">
    <source>
        <dbReference type="SAM" id="MobiDB-lite"/>
    </source>
</evidence>
<keyword evidence="6" id="KW-1185">Reference proteome</keyword>
<feature type="chain" id="PRO_5035359051" evidence="3">
    <location>
        <begin position="16"/>
        <end position="423"/>
    </location>
</feature>
<dbReference type="WBParaSite" id="BXY_0007200.1">
    <property type="protein sequence ID" value="BXY_0007200.1"/>
    <property type="gene ID" value="BXY_0007200"/>
</dbReference>
<protein>
    <submittedName>
        <fullName evidence="4">(pine wood nematode) hypothetical protein</fullName>
    </submittedName>
</protein>
<keyword evidence="3" id="KW-0732">Signal</keyword>
<dbReference type="Proteomes" id="UP000095284">
    <property type="component" value="Unplaced"/>
</dbReference>
<dbReference type="AlphaFoldDB" id="A0A1I7RH95"/>
<evidence type="ECO:0000313" key="6">
    <source>
        <dbReference type="Proteomes" id="UP000659654"/>
    </source>
</evidence>
<dbReference type="Proteomes" id="UP000582659">
    <property type="component" value="Unassembled WGS sequence"/>
</dbReference>
<name>A0A1I7RH95_BURXY</name>
<feature type="transmembrane region" description="Helical" evidence="2">
    <location>
        <begin position="308"/>
        <end position="331"/>
    </location>
</feature>
<evidence type="ECO:0000313" key="4">
    <source>
        <dbReference type="EMBL" id="CAD5226482.1"/>
    </source>
</evidence>
<keyword evidence="2" id="KW-1133">Transmembrane helix</keyword>
<feature type="signal peptide" evidence="3">
    <location>
        <begin position="1"/>
        <end position="15"/>
    </location>
</feature>